<reference evidence="1 2" key="1">
    <citation type="submission" date="2019-12" db="EMBL/GenBank/DDBJ databases">
        <title>Sporaefaciens musculi gen. nov., sp. nov., a novel bacterium isolated from the caecum of an obese mouse.</title>
        <authorList>
            <person name="Rasmussen T.S."/>
            <person name="Streidl T."/>
            <person name="Hitch T.C.A."/>
            <person name="Wortmann E."/>
            <person name="Deptula P."/>
            <person name="Hansen M."/>
            <person name="Nielsen D.S."/>
            <person name="Clavel T."/>
            <person name="Vogensen F.K."/>
        </authorList>
    </citation>
    <scope>NUCLEOTIDE SEQUENCE [LARGE SCALE GENOMIC DNA]</scope>
    <source>
        <strain evidence="1 2">WCA-9-b2</strain>
    </source>
</reference>
<keyword evidence="2" id="KW-1185">Reference proteome</keyword>
<protein>
    <submittedName>
        <fullName evidence="1">Uncharacterized protein</fullName>
    </submittedName>
</protein>
<gene>
    <name evidence="1" type="ORF">GN277_02275</name>
</gene>
<evidence type="ECO:0000313" key="1">
    <source>
        <dbReference type="EMBL" id="MXP74286.1"/>
    </source>
</evidence>
<comment type="caution">
    <text evidence="1">The sequence shown here is derived from an EMBL/GenBank/DDBJ whole genome shotgun (WGS) entry which is preliminary data.</text>
</comment>
<dbReference type="Proteomes" id="UP000460412">
    <property type="component" value="Unassembled WGS sequence"/>
</dbReference>
<accession>A0A7X3MDE2</accession>
<dbReference type="RefSeq" id="WP_159749459.1">
    <property type="nucleotide sequence ID" value="NZ_CATIYY010000068.1"/>
</dbReference>
<sequence>MFKRCFIILKEYFQWLRLSIKYKINYKKVVLVLINENKTLDYYAISYLKYFVKRKYADEAIILFHDAESKKMFEMFNFSFKVTTVYYPLEKIKKLYDYYSFEKFFDNIVFTYTSFPKYNLLGRVLDETSVNEQDTVCLALYHLREVLAPDETNTEKIYAN</sequence>
<dbReference type="EMBL" id="WUQX01000001">
    <property type="protein sequence ID" value="MXP74286.1"/>
    <property type="molecule type" value="Genomic_DNA"/>
</dbReference>
<proteinExistence type="predicted"/>
<dbReference type="AlphaFoldDB" id="A0A7X3MDE2"/>
<evidence type="ECO:0000313" key="2">
    <source>
        <dbReference type="Proteomes" id="UP000460412"/>
    </source>
</evidence>
<name>A0A7X3MDE2_9FIRM</name>
<organism evidence="1 2">
    <name type="scientific">Sporofaciens musculi</name>
    <dbReference type="NCBI Taxonomy" id="2681861"/>
    <lineage>
        <taxon>Bacteria</taxon>
        <taxon>Bacillati</taxon>
        <taxon>Bacillota</taxon>
        <taxon>Clostridia</taxon>
        <taxon>Lachnospirales</taxon>
        <taxon>Lachnospiraceae</taxon>
        <taxon>Sporofaciens</taxon>
    </lineage>
</organism>